<evidence type="ECO:0000256" key="5">
    <source>
        <dbReference type="SAM" id="MobiDB-lite"/>
    </source>
</evidence>
<sequence length="176" mass="18892">MSADSSLVHIDIAMFVVGAGLGPNLRTIVPAMQNAVSSRDIGVATSSTTFFRQMGGTIGVAVFLSVTHSLVPDKIAGAFKPVQHTAAFEKAAAAHPDRLKMLNGSNTDALDDTPFLSKLDSALARPFKVGFTDSRRCRCAHTRRRSGGQLPCARHSGRHAALRRRPTRRRGSVRCP</sequence>
<evidence type="ECO:0000256" key="2">
    <source>
        <dbReference type="ARBA" id="ARBA00022692"/>
    </source>
</evidence>
<keyword evidence="7" id="KW-1185">Reference proteome</keyword>
<gene>
    <name evidence="6" type="ORF">MQN93_30715</name>
</gene>
<dbReference type="EMBL" id="JALDAX010000014">
    <property type="protein sequence ID" value="MCI3244103.1"/>
    <property type="molecule type" value="Genomic_DNA"/>
</dbReference>
<evidence type="ECO:0000256" key="1">
    <source>
        <dbReference type="ARBA" id="ARBA00004141"/>
    </source>
</evidence>
<keyword evidence="2" id="KW-0812">Transmembrane</keyword>
<dbReference type="RefSeq" id="WP_242712112.1">
    <property type="nucleotide sequence ID" value="NZ_JALDAX010000014.1"/>
</dbReference>
<keyword evidence="3" id="KW-1133">Transmembrane helix</keyword>
<dbReference type="InterPro" id="IPR036259">
    <property type="entry name" value="MFS_trans_sf"/>
</dbReference>
<evidence type="ECO:0000313" key="7">
    <source>
        <dbReference type="Proteomes" id="UP001165270"/>
    </source>
</evidence>
<dbReference type="Proteomes" id="UP001165270">
    <property type="component" value="Unassembled WGS sequence"/>
</dbReference>
<name>A0ABS9XPW0_9ACTN</name>
<feature type="region of interest" description="Disordered" evidence="5">
    <location>
        <begin position="143"/>
        <end position="176"/>
    </location>
</feature>
<accession>A0ABS9XPW0</accession>
<organism evidence="6 7">
    <name type="scientific">Streptomyces spinosisporus</name>
    <dbReference type="NCBI Taxonomy" id="2927582"/>
    <lineage>
        <taxon>Bacteria</taxon>
        <taxon>Bacillati</taxon>
        <taxon>Actinomycetota</taxon>
        <taxon>Actinomycetes</taxon>
        <taxon>Kitasatosporales</taxon>
        <taxon>Streptomycetaceae</taxon>
        <taxon>Streptomyces</taxon>
    </lineage>
</organism>
<evidence type="ECO:0000313" key="6">
    <source>
        <dbReference type="EMBL" id="MCI3244103.1"/>
    </source>
</evidence>
<dbReference type="PANTHER" id="PTHR23501">
    <property type="entry name" value="MAJOR FACILITATOR SUPERFAMILY"/>
    <property type="match status" value="1"/>
</dbReference>
<feature type="compositionally biased region" description="Basic residues" evidence="5">
    <location>
        <begin position="155"/>
        <end position="176"/>
    </location>
</feature>
<comment type="subcellular location">
    <subcellularLocation>
        <location evidence="1">Membrane</location>
        <topology evidence="1">Multi-pass membrane protein</topology>
    </subcellularLocation>
</comment>
<dbReference type="SUPFAM" id="SSF103473">
    <property type="entry name" value="MFS general substrate transporter"/>
    <property type="match status" value="1"/>
</dbReference>
<proteinExistence type="predicted"/>
<reference evidence="6" key="1">
    <citation type="submission" date="2022-03" db="EMBL/GenBank/DDBJ databases">
        <title>Streptomyces 7R015 and 7R016 isolated from Barleria lupulina in Thailand.</title>
        <authorList>
            <person name="Kanchanasin P."/>
            <person name="Phongsopitanun W."/>
            <person name="Tanasupawat S."/>
        </authorList>
    </citation>
    <scope>NUCLEOTIDE SEQUENCE</scope>
    <source>
        <strain evidence="6">7R016</strain>
    </source>
</reference>
<comment type="caution">
    <text evidence="6">The sequence shown here is derived from an EMBL/GenBank/DDBJ whole genome shotgun (WGS) entry which is preliminary data.</text>
</comment>
<evidence type="ECO:0000256" key="3">
    <source>
        <dbReference type="ARBA" id="ARBA00022989"/>
    </source>
</evidence>
<protein>
    <submittedName>
        <fullName evidence="6">Uncharacterized protein</fullName>
    </submittedName>
</protein>
<dbReference type="PANTHER" id="PTHR23501:SF197">
    <property type="entry name" value="COMD"/>
    <property type="match status" value="1"/>
</dbReference>
<evidence type="ECO:0000256" key="4">
    <source>
        <dbReference type="ARBA" id="ARBA00023136"/>
    </source>
</evidence>
<keyword evidence="4" id="KW-0472">Membrane</keyword>